<dbReference type="SUPFAM" id="SSF47473">
    <property type="entry name" value="EF-hand"/>
    <property type="match status" value="1"/>
</dbReference>
<dbReference type="Proteomes" id="UP000660262">
    <property type="component" value="Unassembled WGS sequence"/>
</dbReference>
<protein>
    <recommendedName>
        <fullName evidence="1">EF-hand domain-containing protein</fullName>
    </recommendedName>
</protein>
<evidence type="ECO:0000313" key="3">
    <source>
        <dbReference type="Proteomes" id="UP000660262"/>
    </source>
</evidence>
<dbReference type="PROSITE" id="PS50222">
    <property type="entry name" value="EF_HAND_2"/>
    <property type="match status" value="1"/>
</dbReference>
<feature type="domain" description="EF-hand" evidence="1">
    <location>
        <begin position="150"/>
        <end position="185"/>
    </location>
</feature>
<keyword evidence="3" id="KW-1185">Reference proteome</keyword>
<name>A0A830H9J9_9CHLO</name>
<sequence length="244" mass="27255">MMISSCSRVVRRAVTVRASSSSDKKRAFAASSVPLPFAPNMGRHPPMIERAEEEMWNLCESLKSRGDVQGEERCHRLLKVFDQRVSAVEEEECNLELKSCNALDRITNLITSLGFSADLLLKTAARWEYELKNRSRLGKSNAAIDESRLARQRHITAAFKAADVNRDGVLQVAEARAFLQALGHESAEKGALSSLDSFTLEEVTSGTEVTLQDLIWLDENLNRHEAGDSLMRMYGSIDSIDQMH</sequence>
<dbReference type="Gene3D" id="1.10.238.10">
    <property type="entry name" value="EF-hand"/>
    <property type="match status" value="1"/>
</dbReference>
<evidence type="ECO:0000259" key="1">
    <source>
        <dbReference type="PROSITE" id="PS50222"/>
    </source>
</evidence>
<proteinExistence type="predicted"/>
<dbReference type="EMBL" id="BNJQ01000006">
    <property type="protein sequence ID" value="GHP03754.1"/>
    <property type="molecule type" value="Genomic_DNA"/>
</dbReference>
<reference evidence="2" key="1">
    <citation type="submission" date="2020-10" db="EMBL/GenBank/DDBJ databases">
        <title>Unveiling of a novel bifunctional photoreceptor, Dualchrome1, isolated from a cosmopolitan green alga.</title>
        <authorList>
            <person name="Suzuki S."/>
            <person name="Kawachi M."/>
        </authorList>
    </citation>
    <scope>NUCLEOTIDE SEQUENCE</scope>
    <source>
        <strain evidence="2">NIES 2893</strain>
    </source>
</reference>
<dbReference type="GO" id="GO:0005509">
    <property type="term" value="F:calcium ion binding"/>
    <property type="evidence" value="ECO:0007669"/>
    <property type="project" value="InterPro"/>
</dbReference>
<evidence type="ECO:0000313" key="2">
    <source>
        <dbReference type="EMBL" id="GHP03754.1"/>
    </source>
</evidence>
<dbReference type="InterPro" id="IPR002048">
    <property type="entry name" value="EF_hand_dom"/>
</dbReference>
<gene>
    <name evidence="2" type="ORF">PPROV_000250900</name>
</gene>
<comment type="caution">
    <text evidence="2">The sequence shown here is derived from an EMBL/GenBank/DDBJ whole genome shotgun (WGS) entry which is preliminary data.</text>
</comment>
<accession>A0A830H9J9</accession>
<dbReference type="AlphaFoldDB" id="A0A830H9J9"/>
<dbReference type="InterPro" id="IPR011992">
    <property type="entry name" value="EF-hand-dom_pair"/>
</dbReference>
<organism evidence="2 3">
    <name type="scientific">Pycnococcus provasolii</name>
    <dbReference type="NCBI Taxonomy" id="41880"/>
    <lineage>
        <taxon>Eukaryota</taxon>
        <taxon>Viridiplantae</taxon>
        <taxon>Chlorophyta</taxon>
        <taxon>Pseudoscourfieldiophyceae</taxon>
        <taxon>Pseudoscourfieldiales</taxon>
        <taxon>Pycnococcaceae</taxon>
        <taxon>Pycnococcus</taxon>
    </lineage>
</organism>